<dbReference type="Pfam" id="PF20027">
    <property type="entry name" value="DUF6435"/>
    <property type="match status" value="1"/>
</dbReference>
<dbReference type="InterPro" id="IPR045493">
    <property type="entry name" value="DUF6435"/>
</dbReference>
<evidence type="ECO:0000313" key="2">
    <source>
        <dbReference type="Proteomes" id="UP000470771"/>
    </source>
</evidence>
<evidence type="ECO:0000313" key="1">
    <source>
        <dbReference type="EMBL" id="NBG65636.1"/>
    </source>
</evidence>
<sequence>MFGLFKKKSEKEKLQEQYKKLLEQSFEQSTIDRKKSDQLQAEAEEVMKKIERIKA</sequence>
<dbReference type="EMBL" id="WWNE01000005">
    <property type="protein sequence ID" value="NBG65636.1"/>
    <property type="molecule type" value="Genomic_DNA"/>
</dbReference>
<dbReference type="Proteomes" id="UP000470771">
    <property type="component" value="Unassembled WGS sequence"/>
</dbReference>
<proteinExistence type="predicted"/>
<name>A0A6N9NG78_9FLAO</name>
<dbReference type="RefSeq" id="WP_160632584.1">
    <property type="nucleotide sequence ID" value="NZ_WWNE01000005.1"/>
</dbReference>
<comment type="caution">
    <text evidence="1">The sequence shown here is derived from an EMBL/GenBank/DDBJ whole genome shotgun (WGS) entry which is preliminary data.</text>
</comment>
<accession>A0A6N9NG78</accession>
<gene>
    <name evidence="1" type="ORF">GQN54_05875</name>
</gene>
<organism evidence="1 2">
    <name type="scientific">Acidiluteibacter ferrifornacis</name>
    <dbReference type="NCBI Taxonomy" id="2692424"/>
    <lineage>
        <taxon>Bacteria</taxon>
        <taxon>Pseudomonadati</taxon>
        <taxon>Bacteroidota</taxon>
        <taxon>Flavobacteriia</taxon>
        <taxon>Flavobacteriales</taxon>
        <taxon>Cryomorphaceae</taxon>
        <taxon>Acidiluteibacter</taxon>
    </lineage>
</organism>
<protein>
    <submittedName>
        <fullName evidence="1">Lacal_2735 family protein</fullName>
    </submittedName>
</protein>
<reference evidence="1 2" key="1">
    <citation type="submission" date="2019-12" db="EMBL/GenBank/DDBJ databases">
        <authorList>
            <person name="Zhao J."/>
        </authorList>
    </citation>
    <scope>NUCLEOTIDE SEQUENCE [LARGE SCALE GENOMIC DNA]</scope>
    <source>
        <strain evidence="1 2">S-15</strain>
    </source>
</reference>
<dbReference type="AlphaFoldDB" id="A0A6N9NG78"/>
<keyword evidence="2" id="KW-1185">Reference proteome</keyword>
<dbReference type="NCBIfam" id="NF033487">
    <property type="entry name" value="Lacal_2735_fam"/>
    <property type="match status" value="1"/>
</dbReference>